<gene>
    <name evidence="1" type="ORF">H8S19_00715</name>
</gene>
<keyword evidence="1" id="KW-0808">Transferase</keyword>
<reference evidence="1 2" key="1">
    <citation type="submission" date="2020-08" db="EMBL/GenBank/DDBJ databases">
        <title>Genome public.</title>
        <authorList>
            <person name="Liu C."/>
            <person name="Sun Q."/>
        </authorList>
    </citation>
    <scope>NUCLEOTIDE SEQUENCE [LARGE SCALE GENOMIC DNA]</scope>
    <source>
        <strain evidence="1 2">BX14</strain>
    </source>
</reference>
<accession>A0AAW3X094</accession>
<organism evidence="1 2">
    <name type="scientific">Clostridium segne</name>
    <dbReference type="NCBI Taxonomy" id="2763038"/>
    <lineage>
        <taxon>Bacteria</taxon>
        <taxon>Bacillati</taxon>
        <taxon>Bacillota</taxon>
        <taxon>Clostridia</taxon>
        <taxon>Eubacteriales</taxon>
        <taxon>Clostridiaceae</taxon>
        <taxon>Clostridium</taxon>
    </lineage>
</organism>
<dbReference type="Proteomes" id="UP000653904">
    <property type="component" value="Unassembled WGS sequence"/>
</dbReference>
<keyword evidence="2" id="KW-1185">Reference proteome</keyword>
<protein>
    <submittedName>
        <fullName evidence="1">Class I SAM-dependent methyltransferase</fullName>
    </submittedName>
</protein>
<name>A0AAW3X094_9CLOT</name>
<dbReference type="GO" id="GO:0032259">
    <property type="term" value="P:methylation"/>
    <property type="evidence" value="ECO:0007669"/>
    <property type="project" value="UniProtKB-KW"/>
</dbReference>
<dbReference type="Gene3D" id="3.40.50.150">
    <property type="entry name" value="Vaccinia Virus protein VP39"/>
    <property type="match status" value="1"/>
</dbReference>
<keyword evidence="1" id="KW-0489">Methyltransferase</keyword>
<dbReference type="InterPro" id="IPR029063">
    <property type="entry name" value="SAM-dependent_MTases_sf"/>
</dbReference>
<sequence>MFLLQFISVLEEHPGDSWIKKYIFPGVMVLSLWEMISCGSADGFYILDMENLRLHQILFTKGINNDLSMTRWY</sequence>
<dbReference type="EMBL" id="JACOOW010000002">
    <property type="protein sequence ID" value="MBC5655614.1"/>
    <property type="molecule type" value="Genomic_DNA"/>
</dbReference>
<dbReference type="AlphaFoldDB" id="A0AAW3X094"/>
<dbReference type="GO" id="GO:0008168">
    <property type="term" value="F:methyltransferase activity"/>
    <property type="evidence" value="ECO:0007669"/>
    <property type="project" value="UniProtKB-KW"/>
</dbReference>
<proteinExistence type="predicted"/>
<evidence type="ECO:0000313" key="1">
    <source>
        <dbReference type="EMBL" id="MBC5655614.1"/>
    </source>
</evidence>
<comment type="caution">
    <text evidence="1">The sequence shown here is derived from an EMBL/GenBank/DDBJ whole genome shotgun (WGS) entry which is preliminary data.</text>
</comment>
<evidence type="ECO:0000313" key="2">
    <source>
        <dbReference type="Proteomes" id="UP000653904"/>
    </source>
</evidence>